<dbReference type="InterPro" id="IPR002048">
    <property type="entry name" value="EF_hand_dom"/>
</dbReference>
<evidence type="ECO:0000256" key="2">
    <source>
        <dbReference type="ARBA" id="ARBA00023002"/>
    </source>
</evidence>
<proteinExistence type="predicted"/>
<evidence type="ECO:0000256" key="3">
    <source>
        <dbReference type="SAM" id="MobiDB-lite"/>
    </source>
</evidence>
<feature type="domain" description="EF-hand" evidence="5">
    <location>
        <begin position="41"/>
        <end position="76"/>
    </location>
</feature>
<dbReference type="PANTHER" id="PTHR11972:SF58">
    <property type="entry name" value="NADPH OXIDASE 5"/>
    <property type="match status" value="1"/>
</dbReference>
<keyword evidence="1" id="KW-0106">Calcium</keyword>
<dbReference type="CDD" id="cd00051">
    <property type="entry name" value="EFh"/>
    <property type="match status" value="2"/>
</dbReference>
<dbReference type="PRINTS" id="PR00450">
    <property type="entry name" value="RECOVERIN"/>
</dbReference>
<sequence>MRSQSTFDIGTLNKVEEVFRQHVGDNQELQLDQFKEIVQSKNTFFSERMFKLYDTDNSGSVSLEEFLSGIKKFAQQGPEEKLKVVFDIYDIDGDGFLERAELYTVVKACMQENGLSFTNDQIEDLTGTLFEKADVDHSGSISFQEFRTQLERYPGLTENLSISVEKWLLPPLRRSLMNRLKDCLPRMLTWQYIRNNSVSVAFLLVYLAINITLFVTQSVQMMKTEESPGDMLTKLFNQPIPSFDIFMSSEHTLSLHVRAVGEWTNQLWTYFDKQNKFSEDASYYVPNKQYFPDIEEKCAFLTRSPPTYDVTSDRQDGQQKDYIDPGTSVNSDVSREKETHEENSPRNTNKGSNKDDMLQDQIQEGANPLNEDRNNNMLQDQIQEGANPLNEDGNNDKCLQKSGQQCVTPKNRYEEEIKLEIERSSSSDSTRRRARIPHPKKRLLDATLKEGGFRKTLPTVVFPIAWESGEEEEKLGEFPTFSWNKTLDTKHVIEAKKPLKVVLEGPYGLSTRQIFWSQHAVLIGTEIGVTPFASILQSIMIRYQQSRMKCPSCDHQWLNLIPRTSRELRKVDFIWLNQEQRSFEWFISLLSDLEIQQAETESTDDRFLDIHIFITSALHVNDMKALGLQLALDLLHEKSTRCLITGLKTRTQPGQPDWDRMFRELSDQRKGKVTVFYCGPPNLDRILRKKCNEYNFWFRKENF</sequence>
<feature type="compositionally biased region" description="Basic and acidic residues" evidence="3">
    <location>
        <begin position="311"/>
        <end position="323"/>
    </location>
</feature>
<dbReference type="PROSITE" id="PS00018">
    <property type="entry name" value="EF_HAND_1"/>
    <property type="match status" value="3"/>
</dbReference>
<accession>A0ABM1BVY8</accession>
<dbReference type="InterPro" id="IPR018247">
    <property type="entry name" value="EF_Hand_1_Ca_BS"/>
</dbReference>
<keyword evidence="4" id="KW-0812">Transmembrane</keyword>
<dbReference type="SUPFAM" id="SSF52343">
    <property type="entry name" value="Ferredoxin reductase-like, C-terminal NADP-linked domain"/>
    <property type="match status" value="1"/>
</dbReference>
<dbReference type="SUPFAM" id="SSF47473">
    <property type="entry name" value="EF-hand"/>
    <property type="match status" value="1"/>
</dbReference>
<feature type="domain" description="EF-hand" evidence="5">
    <location>
        <begin position="77"/>
        <end position="112"/>
    </location>
</feature>
<dbReference type="RefSeq" id="XP_013789730.1">
    <property type="nucleotide sequence ID" value="XM_013934276.2"/>
</dbReference>
<organism evidence="6 7">
    <name type="scientific">Limulus polyphemus</name>
    <name type="common">Atlantic horseshoe crab</name>
    <dbReference type="NCBI Taxonomy" id="6850"/>
    <lineage>
        <taxon>Eukaryota</taxon>
        <taxon>Metazoa</taxon>
        <taxon>Ecdysozoa</taxon>
        <taxon>Arthropoda</taxon>
        <taxon>Chelicerata</taxon>
        <taxon>Merostomata</taxon>
        <taxon>Xiphosura</taxon>
        <taxon>Limulidae</taxon>
        <taxon>Limulus</taxon>
    </lineage>
</organism>
<feature type="region of interest" description="Disordered" evidence="3">
    <location>
        <begin position="308"/>
        <end position="356"/>
    </location>
</feature>
<dbReference type="Pfam" id="PF13499">
    <property type="entry name" value="EF-hand_7"/>
    <property type="match status" value="1"/>
</dbReference>
<dbReference type="Gene3D" id="1.10.238.10">
    <property type="entry name" value="EF-hand"/>
    <property type="match status" value="1"/>
</dbReference>
<evidence type="ECO:0000259" key="5">
    <source>
        <dbReference type="PROSITE" id="PS50222"/>
    </source>
</evidence>
<protein>
    <submittedName>
        <fullName evidence="7">NADPH oxidase 5-like</fullName>
    </submittedName>
</protein>
<name>A0ABM1BVY8_LIMPO</name>
<keyword evidence="4" id="KW-0472">Membrane</keyword>
<dbReference type="Gene3D" id="3.40.50.80">
    <property type="entry name" value="Nucleotide-binding domain of ferredoxin-NADP reductase (FNR) module"/>
    <property type="match status" value="1"/>
</dbReference>
<dbReference type="PANTHER" id="PTHR11972">
    <property type="entry name" value="NADPH OXIDASE"/>
    <property type="match status" value="1"/>
</dbReference>
<dbReference type="InterPro" id="IPR013121">
    <property type="entry name" value="Fe_red_NAD-bd_6"/>
</dbReference>
<dbReference type="GeneID" id="106473593"/>
<keyword evidence="6" id="KW-1185">Reference proteome</keyword>
<keyword evidence="2" id="KW-0560">Oxidoreductase</keyword>
<evidence type="ECO:0000256" key="1">
    <source>
        <dbReference type="ARBA" id="ARBA00022837"/>
    </source>
</evidence>
<reference evidence="7" key="1">
    <citation type="submission" date="2025-08" db="UniProtKB">
        <authorList>
            <consortium name="RefSeq"/>
        </authorList>
    </citation>
    <scope>IDENTIFICATION</scope>
    <source>
        <tissue evidence="7">Muscle</tissue>
    </source>
</reference>
<feature type="transmembrane region" description="Helical" evidence="4">
    <location>
        <begin position="196"/>
        <end position="215"/>
    </location>
</feature>
<dbReference type="PROSITE" id="PS50222">
    <property type="entry name" value="EF_HAND_2"/>
    <property type="match status" value="3"/>
</dbReference>
<dbReference type="CDD" id="cd06186">
    <property type="entry name" value="NOX_Duox_like_FAD_NADP"/>
    <property type="match status" value="1"/>
</dbReference>
<dbReference type="InterPro" id="IPR050369">
    <property type="entry name" value="RBOH/FRE"/>
</dbReference>
<dbReference type="SMART" id="SM00054">
    <property type="entry name" value="EFh"/>
    <property type="match status" value="3"/>
</dbReference>
<dbReference type="Pfam" id="PF08030">
    <property type="entry name" value="NAD_binding_6"/>
    <property type="match status" value="1"/>
</dbReference>
<evidence type="ECO:0000313" key="7">
    <source>
        <dbReference type="RefSeq" id="XP_013789730.1"/>
    </source>
</evidence>
<dbReference type="InterPro" id="IPR011992">
    <property type="entry name" value="EF-hand-dom_pair"/>
</dbReference>
<feature type="domain" description="EF-hand" evidence="5">
    <location>
        <begin position="121"/>
        <end position="156"/>
    </location>
</feature>
<gene>
    <name evidence="7" type="primary">LOC106473593</name>
</gene>
<keyword evidence="4" id="KW-1133">Transmembrane helix</keyword>
<dbReference type="InterPro" id="IPR039261">
    <property type="entry name" value="FNR_nucleotide-bd"/>
</dbReference>
<dbReference type="Pfam" id="PF00036">
    <property type="entry name" value="EF-hand_1"/>
    <property type="match status" value="1"/>
</dbReference>
<evidence type="ECO:0000256" key="4">
    <source>
        <dbReference type="SAM" id="Phobius"/>
    </source>
</evidence>
<dbReference type="Proteomes" id="UP000694941">
    <property type="component" value="Unplaced"/>
</dbReference>
<feature type="compositionally biased region" description="Basic and acidic residues" evidence="3">
    <location>
        <begin position="333"/>
        <end position="344"/>
    </location>
</feature>
<evidence type="ECO:0000313" key="6">
    <source>
        <dbReference type="Proteomes" id="UP000694941"/>
    </source>
</evidence>